<keyword evidence="2" id="KW-1185">Reference proteome</keyword>
<comment type="caution">
    <text evidence="1">The sequence shown here is derived from an EMBL/GenBank/DDBJ whole genome shotgun (WGS) entry which is preliminary data.</text>
</comment>
<protein>
    <submittedName>
        <fullName evidence="1">Uncharacterized protein</fullName>
    </submittedName>
</protein>
<dbReference type="AlphaFoldDB" id="A0A3M7Q475"/>
<evidence type="ECO:0000313" key="2">
    <source>
        <dbReference type="Proteomes" id="UP000276133"/>
    </source>
</evidence>
<dbReference type="EMBL" id="REGN01007599">
    <property type="protein sequence ID" value="RNA05801.1"/>
    <property type="molecule type" value="Genomic_DNA"/>
</dbReference>
<name>A0A3M7Q475_BRAPC</name>
<sequence length="168" mass="19795">MIRTAVPKTWSKKPPKTPRTSLGFLIRLNRPEKLVLLLEKLPKFVLKNIVPTRRIAINTPKPNPIFTDNRFNTGASNEYKYHCAKAFSHEFFYQRYLSTIKLQLSVILYKTIHFCVKLKFKTKEALKLYISNWYLSAVRNKAKNYKKILVKIDFSKLDFLIIWGINSI</sequence>
<organism evidence="1 2">
    <name type="scientific">Brachionus plicatilis</name>
    <name type="common">Marine rotifer</name>
    <name type="synonym">Brachionus muelleri</name>
    <dbReference type="NCBI Taxonomy" id="10195"/>
    <lineage>
        <taxon>Eukaryota</taxon>
        <taxon>Metazoa</taxon>
        <taxon>Spiralia</taxon>
        <taxon>Gnathifera</taxon>
        <taxon>Rotifera</taxon>
        <taxon>Eurotatoria</taxon>
        <taxon>Monogononta</taxon>
        <taxon>Pseudotrocha</taxon>
        <taxon>Ploima</taxon>
        <taxon>Brachionidae</taxon>
        <taxon>Brachionus</taxon>
    </lineage>
</organism>
<gene>
    <name evidence="1" type="ORF">BpHYR1_046196</name>
</gene>
<accession>A0A3M7Q475</accession>
<reference evidence="1 2" key="1">
    <citation type="journal article" date="2018" name="Sci. Rep.">
        <title>Genomic signatures of local adaptation to the degree of environmental predictability in rotifers.</title>
        <authorList>
            <person name="Franch-Gras L."/>
            <person name="Hahn C."/>
            <person name="Garcia-Roger E.M."/>
            <person name="Carmona M.J."/>
            <person name="Serra M."/>
            <person name="Gomez A."/>
        </authorList>
    </citation>
    <scope>NUCLEOTIDE SEQUENCE [LARGE SCALE GENOMIC DNA]</scope>
    <source>
        <strain evidence="1">HYR1</strain>
    </source>
</reference>
<evidence type="ECO:0000313" key="1">
    <source>
        <dbReference type="EMBL" id="RNA05801.1"/>
    </source>
</evidence>
<dbReference type="Proteomes" id="UP000276133">
    <property type="component" value="Unassembled WGS sequence"/>
</dbReference>
<proteinExistence type="predicted"/>